<feature type="transmembrane region" description="Helical" evidence="19">
    <location>
        <begin position="242"/>
        <end position="262"/>
    </location>
</feature>
<keyword evidence="14" id="KW-0443">Lipid metabolism</keyword>
<evidence type="ECO:0000256" key="6">
    <source>
        <dbReference type="ARBA" id="ARBA00012487"/>
    </source>
</evidence>
<dbReference type="EC" id="2.7.7.41" evidence="6 18"/>
<proteinExistence type="inferred from homology"/>
<evidence type="ECO:0000256" key="3">
    <source>
        <dbReference type="ARBA" id="ARBA00005119"/>
    </source>
</evidence>
<evidence type="ECO:0000256" key="10">
    <source>
        <dbReference type="ARBA" id="ARBA00022679"/>
    </source>
</evidence>
<keyword evidence="16" id="KW-0594">Phospholipid biosynthesis</keyword>
<keyword evidence="11 18" id="KW-0812">Transmembrane</keyword>
<evidence type="ECO:0000256" key="15">
    <source>
        <dbReference type="ARBA" id="ARBA00023136"/>
    </source>
</evidence>
<keyword evidence="12 18" id="KW-0548">Nucleotidyltransferase</keyword>
<dbReference type="PANTHER" id="PTHR46382:SF1">
    <property type="entry name" value="PHOSPHATIDATE CYTIDYLYLTRANSFERASE"/>
    <property type="match status" value="1"/>
</dbReference>
<dbReference type="PROSITE" id="PS01315">
    <property type="entry name" value="CDS"/>
    <property type="match status" value="1"/>
</dbReference>
<evidence type="ECO:0000256" key="13">
    <source>
        <dbReference type="ARBA" id="ARBA00022989"/>
    </source>
</evidence>
<evidence type="ECO:0000256" key="18">
    <source>
        <dbReference type="RuleBase" id="RU003938"/>
    </source>
</evidence>
<evidence type="ECO:0000256" key="4">
    <source>
        <dbReference type="ARBA" id="ARBA00005189"/>
    </source>
</evidence>
<feature type="transmembrane region" description="Helical" evidence="19">
    <location>
        <begin position="12"/>
        <end position="40"/>
    </location>
</feature>
<dbReference type="GO" id="GO:0016024">
    <property type="term" value="P:CDP-diacylglycerol biosynthetic process"/>
    <property type="evidence" value="ECO:0007669"/>
    <property type="project" value="UniProtKB-UniPathway"/>
</dbReference>
<dbReference type="InterPro" id="IPR000374">
    <property type="entry name" value="PC_trans"/>
</dbReference>
<evidence type="ECO:0000256" key="19">
    <source>
        <dbReference type="SAM" id="Phobius"/>
    </source>
</evidence>
<evidence type="ECO:0000313" key="20">
    <source>
        <dbReference type="EMBL" id="HDD43332.1"/>
    </source>
</evidence>
<comment type="caution">
    <text evidence="20">The sequence shown here is derived from an EMBL/GenBank/DDBJ whole genome shotgun (WGS) entry which is preliminary data.</text>
</comment>
<dbReference type="PANTHER" id="PTHR46382">
    <property type="entry name" value="PHOSPHATIDATE CYTIDYLYLTRANSFERASE"/>
    <property type="match status" value="1"/>
</dbReference>
<keyword evidence="8" id="KW-1003">Cell membrane</keyword>
<evidence type="ECO:0000256" key="12">
    <source>
        <dbReference type="ARBA" id="ARBA00022695"/>
    </source>
</evidence>
<comment type="pathway">
    <text evidence="3 18">Phospholipid metabolism; CDP-diacylglycerol biosynthesis; CDP-diacylglycerol from sn-glycerol 3-phosphate: step 3/3.</text>
</comment>
<dbReference type="AlphaFoldDB" id="A0A7C0Y8R2"/>
<name>A0A7C0Y8R2_DESA2</name>
<dbReference type="Pfam" id="PF01148">
    <property type="entry name" value="CTP_transf_1"/>
    <property type="match status" value="1"/>
</dbReference>
<evidence type="ECO:0000256" key="5">
    <source>
        <dbReference type="ARBA" id="ARBA00010185"/>
    </source>
</evidence>
<dbReference type="UniPathway" id="UPA00557">
    <property type="reaction ID" value="UER00614"/>
</dbReference>
<evidence type="ECO:0000256" key="11">
    <source>
        <dbReference type="ARBA" id="ARBA00022692"/>
    </source>
</evidence>
<comment type="catalytic activity">
    <reaction evidence="1 18">
        <text>a 1,2-diacyl-sn-glycero-3-phosphate + CTP + H(+) = a CDP-1,2-diacyl-sn-glycerol + diphosphate</text>
        <dbReference type="Rhea" id="RHEA:16229"/>
        <dbReference type="ChEBI" id="CHEBI:15378"/>
        <dbReference type="ChEBI" id="CHEBI:33019"/>
        <dbReference type="ChEBI" id="CHEBI:37563"/>
        <dbReference type="ChEBI" id="CHEBI:58332"/>
        <dbReference type="ChEBI" id="CHEBI:58608"/>
        <dbReference type="EC" id="2.7.7.41"/>
    </reaction>
</comment>
<evidence type="ECO:0000256" key="8">
    <source>
        <dbReference type="ARBA" id="ARBA00022475"/>
    </source>
</evidence>
<feature type="transmembrane region" description="Helical" evidence="19">
    <location>
        <begin position="105"/>
        <end position="129"/>
    </location>
</feature>
<feature type="transmembrane region" description="Helical" evidence="19">
    <location>
        <begin position="60"/>
        <end position="93"/>
    </location>
</feature>
<feature type="transmembrane region" description="Helical" evidence="19">
    <location>
        <begin position="135"/>
        <end position="153"/>
    </location>
</feature>
<evidence type="ECO:0000256" key="16">
    <source>
        <dbReference type="ARBA" id="ARBA00023209"/>
    </source>
</evidence>
<keyword evidence="17" id="KW-1208">Phospholipid metabolism</keyword>
<feature type="transmembrane region" description="Helical" evidence="19">
    <location>
        <begin position="200"/>
        <end position="221"/>
    </location>
</feature>
<evidence type="ECO:0000256" key="17">
    <source>
        <dbReference type="ARBA" id="ARBA00023264"/>
    </source>
</evidence>
<feature type="transmembrane region" description="Helical" evidence="19">
    <location>
        <begin position="174"/>
        <end position="194"/>
    </location>
</feature>
<keyword evidence="13 19" id="KW-1133">Transmembrane helix</keyword>
<comment type="pathway">
    <text evidence="4">Lipid metabolism.</text>
</comment>
<evidence type="ECO:0000256" key="2">
    <source>
        <dbReference type="ARBA" id="ARBA00004651"/>
    </source>
</evidence>
<sequence length="263" mass="29986">MEKVHKQRILTAVITLPLIIWLIVFSPFFLFFIFIFFVGFIASLEQVNLWHLPNKNFSFFYTLLSLIVLLGFAFSSPVLGLLMAFFILSIYFIWTYGHKSEISSFFTIGIFSIIYPNLLLGHAFSFLTLPQGRKFLLWILFIVFAADTGAFYMGRKFGKHKIYPAVSPKKSWEGLIGCIGSAFILGIIASFFLPLNTLKILFLSFIIAIFEQIGDFFESALKRQAGCKDSGKILPGHGGMLDRIDGVLFALPVSYYFLSWWLK</sequence>
<accession>A0A7C0Y8R2</accession>
<organism evidence="20">
    <name type="scientific">Desulfofervidus auxilii</name>
    <dbReference type="NCBI Taxonomy" id="1621989"/>
    <lineage>
        <taxon>Bacteria</taxon>
        <taxon>Pseudomonadati</taxon>
        <taxon>Thermodesulfobacteriota</taxon>
        <taxon>Candidatus Desulfofervidia</taxon>
        <taxon>Candidatus Desulfofervidales</taxon>
        <taxon>Candidatus Desulfofervidaceae</taxon>
        <taxon>Candidatus Desulfofervidus</taxon>
    </lineage>
</organism>
<protein>
    <recommendedName>
        <fullName evidence="7 18">Phosphatidate cytidylyltransferase</fullName>
        <ecNumber evidence="6 18">2.7.7.41</ecNumber>
    </recommendedName>
</protein>
<evidence type="ECO:0000256" key="7">
    <source>
        <dbReference type="ARBA" id="ARBA00019373"/>
    </source>
</evidence>
<comment type="subcellular location">
    <subcellularLocation>
        <location evidence="2">Cell membrane</location>
        <topology evidence="2">Multi-pass membrane protein</topology>
    </subcellularLocation>
</comment>
<evidence type="ECO:0000256" key="9">
    <source>
        <dbReference type="ARBA" id="ARBA00022516"/>
    </source>
</evidence>
<keyword evidence="15 19" id="KW-0472">Membrane</keyword>
<dbReference type="GO" id="GO:0005886">
    <property type="term" value="C:plasma membrane"/>
    <property type="evidence" value="ECO:0007669"/>
    <property type="project" value="UniProtKB-SubCell"/>
</dbReference>
<comment type="similarity">
    <text evidence="5 18">Belongs to the CDS family.</text>
</comment>
<dbReference type="GO" id="GO:0004605">
    <property type="term" value="F:phosphatidate cytidylyltransferase activity"/>
    <property type="evidence" value="ECO:0007669"/>
    <property type="project" value="UniProtKB-EC"/>
</dbReference>
<reference evidence="20" key="1">
    <citation type="journal article" date="2020" name="mSystems">
        <title>Genome- and Community-Level Interaction Insights into Carbon Utilization and Element Cycling Functions of Hydrothermarchaeota in Hydrothermal Sediment.</title>
        <authorList>
            <person name="Zhou Z."/>
            <person name="Liu Y."/>
            <person name="Xu W."/>
            <person name="Pan J."/>
            <person name="Luo Z.H."/>
            <person name="Li M."/>
        </authorList>
    </citation>
    <scope>NUCLEOTIDE SEQUENCE [LARGE SCALE GENOMIC DNA]</scope>
    <source>
        <strain evidence="20">HyVt-233</strain>
    </source>
</reference>
<evidence type="ECO:0000256" key="14">
    <source>
        <dbReference type="ARBA" id="ARBA00023098"/>
    </source>
</evidence>
<dbReference type="EMBL" id="DRBS01000021">
    <property type="protein sequence ID" value="HDD43332.1"/>
    <property type="molecule type" value="Genomic_DNA"/>
</dbReference>
<dbReference type="Proteomes" id="UP000886289">
    <property type="component" value="Unassembled WGS sequence"/>
</dbReference>
<evidence type="ECO:0000256" key="1">
    <source>
        <dbReference type="ARBA" id="ARBA00001698"/>
    </source>
</evidence>
<keyword evidence="9" id="KW-0444">Lipid biosynthesis</keyword>
<keyword evidence="10 18" id="KW-0808">Transferase</keyword>
<gene>
    <name evidence="20" type="ORF">ENG63_00520</name>
</gene>